<dbReference type="Proteomes" id="UP000054266">
    <property type="component" value="Unassembled WGS sequence"/>
</dbReference>
<dbReference type="InterPro" id="IPR000209">
    <property type="entry name" value="Peptidase_S8/S53_dom"/>
</dbReference>
<evidence type="ECO:0000313" key="10">
    <source>
        <dbReference type="Proteomes" id="UP000054266"/>
    </source>
</evidence>
<feature type="region of interest" description="Disordered" evidence="7">
    <location>
        <begin position="1"/>
        <end position="44"/>
    </location>
</feature>
<evidence type="ECO:0000256" key="3">
    <source>
        <dbReference type="ARBA" id="ARBA00022801"/>
    </source>
</evidence>
<feature type="domain" description="Peptidase S8/S53" evidence="8">
    <location>
        <begin position="646"/>
        <end position="865"/>
    </location>
</feature>
<dbReference type="STRING" id="5601.A0A0D2DN95"/>
<keyword evidence="1 6" id="KW-0645">Protease</keyword>
<keyword evidence="4 6" id="KW-0720">Serine protease</keyword>
<feature type="active site" description="Charge relay system" evidence="6">
    <location>
        <position position="851"/>
    </location>
</feature>
<evidence type="ECO:0000313" key="9">
    <source>
        <dbReference type="EMBL" id="KIW63767.1"/>
    </source>
</evidence>
<sequence>MAPMQRKPGEKDGKEIGGMDHSLKTNRMDRVKRRAKVSESSNQYDPRTLLQEAEKVDFRIKEQADNFKRKYNDYLLGRTDMGDSRKNILHVLADHENRWTDDQIQTFLDWLLKEYHGLLEKKDDLGYAPLFRALQYDKHAFVNAVLSYPNLKNLGAVLKLTCDKGNILHVAIYNESPYIKTMVKKCRSYPAIFTQGNDANARHTPLHYAVLIDEGEKDLEEVLRKHGVVAKHDSPNKATTESALSIRRVGTTSLNQQNPKQHSLSPSEPAPADWTVVDGDPRYATKGVQPLELVELLVEACPAALSYKNAAEETPYQARDSLLQDSTTVQSAINKILEATENTNEKGPTDEMRERAFRKIFVDDPIASYIREYCMCNLARDETMKCLYRPGQELHIEFDLAGIPNPNIPQAYLEQLANHLRFESILKYVALPRLSIDVPNRLASRVKKDTRLSRRGLTDMKLIFDWLRSKGVKKIVKVMVIDDGNPSHSDAAIEDALRGLEVELWDWKKLDLCTDVIATSSKKVKEVSLYSSGNNAVLMGWASSEGLTNIAKFPKLKRVNLFIREGQENSERLHRYIDDFKARVGSAEKPNNQDLEIISVLDNNDVSYASEFQTSEGSLQPENPWIKCVKDFATFLRGVDKGTKHHVKIAVIDDGVDASWDSLTGKIAAGKSFCPYPNSTDLMSAYFAPTGKHGTCMADLISQLCPNVRLYVARLEEHRKMDGDGRRQITTRSAAEAIQWAVNCQVDIISMSWTIETQITETEDMQNFRSAIFEAEAKKILMFCSASDQGGNSTDGCYPGQWGNCIKIGGATSTGEILTWVKEDKIDFLLPGKKIPFTNPDGSKFTESGSSVATASASGLAGLLIFCDRLLEQDSDSYFRNRLNMTAAFKKLSMNERKFPHVEYFFEEKFKSLLLADVPEKERPNRSIAIEEEVWNEKSRYALQELIKLIKEKNPY</sequence>
<dbReference type="InterPro" id="IPR015500">
    <property type="entry name" value="Peptidase_S8_subtilisin-rel"/>
</dbReference>
<evidence type="ECO:0000256" key="1">
    <source>
        <dbReference type="ARBA" id="ARBA00022670"/>
    </source>
</evidence>
<comment type="similarity">
    <text evidence="6">Belongs to the peptidase S8 family.</text>
</comment>
<name>A0A0D2DN95_9EURO</name>
<dbReference type="HOGENOM" id="CLU_006016_3_1_1"/>
<dbReference type="AlphaFoldDB" id="A0A0D2DN95"/>
<feature type="region of interest" description="Disordered" evidence="7">
    <location>
        <begin position="252"/>
        <end position="273"/>
    </location>
</feature>
<organism evidence="9 10">
    <name type="scientific">Phialophora macrospora</name>
    <dbReference type="NCBI Taxonomy" id="1851006"/>
    <lineage>
        <taxon>Eukaryota</taxon>
        <taxon>Fungi</taxon>
        <taxon>Dikarya</taxon>
        <taxon>Ascomycota</taxon>
        <taxon>Pezizomycotina</taxon>
        <taxon>Eurotiomycetes</taxon>
        <taxon>Chaetothyriomycetidae</taxon>
        <taxon>Chaetothyriales</taxon>
        <taxon>Herpotrichiellaceae</taxon>
        <taxon>Phialophora</taxon>
    </lineage>
</organism>
<reference evidence="9 10" key="1">
    <citation type="submission" date="2015-01" db="EMBL/GenBank/DDBJ databases">
        <title>The Genome Sequence of Capronia semiimmersa CBS27337.</title>
        <authorList>
            <consortium name="The Broad Institute Genomics Platform"/>
            <person name="Cuomo C."/>
            <person name="de Hoog S."/>
            <person name="Gorbushina A."/>
            <person name="Stielow B."/>
            <person name="Teixiera M."/>
            <person name="Abouelleil A."/>
            <person name="Chapman S.B."/>
            <person name="Priest M."/>
            <person name="Young S.K."/>
            <person name="Wortman J."/>
            <person name="Nusbaum C."/>
            <person name="Birren B."/>
        </authorList>
    </citation>
    <scope>NUCLEOTIDE SEQUENCE [LARGE SCALE GENOMIC DNA]</scope>
    <source>
        <strain evidence="9 10">CBS 27337</strain>
    </source>
</reference>
<evidence type="ECO:0000256" key="6">
    <source>
        <dbReference type="PROSITE-ProRule" id="PRU01240"/>
    </source>
</evidence>
<feature type="active site" description="Charge relay system" evidence="6">
    <location>
        <position position="693"/>
    </location>
</feature>
<dbReference type="Pfam" id="PF00082">
    <property type="entry name" value="Peptidase_S8"/>
    <property type="match status" value="1"/>
</dbReference>
<dbReference type="GO" id="GO:0004252">
    <property type="term" value="F:serine-type endopeptidase activity"/>
    <property type="evidence" value="ECO:0007669"/>
    <property type="project" value="UniProtKB-UniRule"/>
</dbReference>
<dbReference type="CDD" id="cd07491">
    <property type="entry name" value="Peptidases_S8_7"/>
    <property type="match status" value="1"/>
</dbReference>
<keyword evidence="3 6" id="KW-0378">Hydrolase</keyword>
<feature type="compositionally biased region" description="Basic and acidic residues" evidence="7">
    <location>
        <begin position="7"/>
        <end position="29"/>
    </location>
</feature>
<dbReference type="GO" id="GO:0006508">
    <property type="term" value="P:proteolysis"/>
    <property type="evidence" value="ECO:0007669"/>
    <property type="project" value="UniProtKB-KW"/>
</dbReference>
<dbReference type="InterPro" id="IPR036770">
    <property type="entry name" value="Ankyrin_rpt-contain_sf"/>
</dbReference>
<evidence type="ECO:0000256" key="4">
    <source>
        <dbReference type="ARBA" id="ARBA00022825"/>
    </source>
</evidence>
<dbReference type="SUPFAM" id="SSF52743">
    <property type="entry name" value="Subtilisin-like"/>
    <property type="match status" value="1"/>
</dbReference>
<dbReference type="Gene3D" id="1.25.40.20">
    <property type="entry name" value="Ankyrin repeat-containing domain"/>
    <property type="match status" value="1"/>
</dbReference>
<accession>A0A0D2DN95</accession>
<keyword evidence="10" id="KW-1185">Reference proteome</keyword>
<dbReference type="PRINTS" id="PR00723">
    <property type="entry name" value="SUBTILISIN"/>
</dbReference>
<feature type="compositionally biased region" description="Polar residues" evidence="7">
    <location>
        <begin position="252"/>
        <end position="266"/>
    </location>
</feature>
<dbReference type="SUPFAM" id="SSF48403">
    <property type="entry name" value="Ankyrin repeat"/>
    <property type="match status" value="1"/>
</dbReference>
<dbReference type="EMBL" id="KN846961">
    <property type="protein sequence ID" value="KIW63767.1"/>
    <property type="molecule type" value="Genomic_DNA"/>
</dbReference>
<evidence type="ECO:0000256" key="7">
    <source>
        <dbReference type="SAM" id="MobiDB-lite"/>
    </source>
</evidence>
<feature type="active site" description="Charge relay system" evidence="6">
    <location>
        <position position="653"/>
    </location>
</feature>
<gene>
    <name evidence="9" type="ORF">PV04_08745</name>
</gene>
<evidence type="ECO:0000256" key="2">
    <source>
        <dbReference type="ARBA" id="ARBA00022729"/>
    </source>
</evidence>
<protein>
    <recommendedName>
        <fullName evidence="8">Peptidase S8/S53 domain-containing protein</fullName>
    </recommendedName>
</protein>
<keyword evidence="5" id="KW-0865">Zymogen</keyword>
<evidence type="ECO:0000259" key="8">
    <source>
        <dbReference type="Pfam" id="PF00082"/>
    </source>
</evidence>
<dbReference type="Gene3D" id="3.40.50.200">
    <property type="entry name" value="Peptidase S8/S53 domain"/>
    <property type="match status" value="1"/>
</dbReference>
<dbReference type="PROSITE" id="PS51892">
    <property type="entry name" value="SUBTILASE"/>
    <property type="match status" value="1"/>
</dbReference>
<evidence type="ECO:0000256" key="5">
    <source>
        <dbReference type="ARBA" id="ARBA00023145"/>
    </source>
</evidence>
<keyword evidence="2" id="KW-0732">Signal</keyword>
<proteinExistence type="inferred from homology"/>
<dbReference type="InterPro" id="IPR036852">
    <property type="entry name" value="Peptidase_S8/S53_dom_sf"/>
</dbReference>